<sequence length="394" mass="44412">MLNRNKIIASTLVVSAIMGTVSPQLVYAEENTNEASVYEAKDNNGITWYYRDIEEDETIGIIGTDDVKSYMEIPDTLDGKKVLAVYGIVKNSHDTNKLKTVTKVKLADSVLHVDSSAFEGCTNLTDIEMPVDVDYIGDEKYVFQSCPNVKINGSANSGNYENFKSGWNSVGDYKYYLNSDGKLQIGWMDLNGKKYYFYRNGQMASGLLILGYNTTYYLDQTQGSNFGNLVTGWAKIDGSWYYFNTGDKNEKEKGLMQTGWQQINGSLYHFNSSGPMDTGLTSIEGDSTYYYFDDSNSSSEGIMKTGWQEINGSWYYFARKGDSGTEGQIEMGWQYIDGSWYYLNKIGDPGQHGMMRTGWQKIDGTWYYFYDSGSMAHDVWIGGYYLNSDGAWVG</sequence>
<accession>A0A1S8NHY0</accession>
<feature type="repeat" description="Cell wall-binding" evidence="2">
    <location>
        <begin position="184"/>
        <end position="203"/>
    </location>
</feature>
<organism evidence="3 4">
    <name type="scientific">Clostridium saccharobutylicum</name>
    <dbReference type="NCBI Taxonomy" id="169679"/>
    <lineage>
        <taxon>Bacteria</taxon>
        <taxon>Bacillati</taxon>
        <taxon>Bacillota</taxon>
        <taxon>Clostridia</taxon>
        <taxon>Eubacteriales</taxon>
        <taxon>Clostridiaceae</taxon>
        <taxon>Clostridium</taxon>
    </lineage>
</organism>
<reference evidence="3 4" key="1">
    <citation type="submission" date="2016-05" db="EMBL/GenBank/DDBJ databases">
        <title>Microbial solvent formation.</title>
        <authorList>
            <person name="Poehlein A."/>
            <person name="Montoya Solano J.D."/>
            <person name="Flitsch S."/>
            <person name="Krabben P."/>
            <person name="Duerre P."/>
            <person name="Daniel R."/>
        </authorList>
    </citation>
    <scope>NUCLEOTIDE SEQUENCE [LARGE SCALE GENOMIC DNA]</scope>
    <source>
        <strain evidence="3 4">L1-8</strain>
    </source>
</reference>
<feature type="repeat" description="Cell wall-binding" evidence="2">
    <location>
        <begin position="257"/>
        <end position="276"/>
    </location>
</feature>
<evidence type="ECO:0000313" key="4">
    <source>
        <dbReference type="Proteomes" id="UP000191154"/>
    </source>
</evidence>
<dbReference type="Pfam" id="PF13306">
    <property type="entry name" value="LRR_5"/>
    <property type="match status" value="1"/>
</dbReference>
<comment type="caution">
    <text evidence="3">The sequence shown here is derived from an EMBL/GenBank/DDBJ whole genome shotgun (WGS) entry which is preliminary data.</text>
</comment>
<dbReference type="Gene3D" id="2.10.270.10">
    <property type="entry name" value="Cholin Binding"/>
    <property type="match status" value="3"/>
</dbReference>
<evidence type="ECO:0000313" key="3">
    <source>
        <dbReference type="EMBL" id="OOM15871.1"/>
    </source>
</evidence>
<dbReference type="SUPFAM" id="SSF69360">
    <property type="entry name" value="Cell wall binding repeat"/>
    <property type="match status" value="2"/>
</dbReference>
<feature type="repeat" description="Cell wall-binding" evidence="2">
    <location>
        <begin position="304"/>
        <end position="323"/>
    </location>
</feature>
<evidence type="ECO:0000256" key="2">
    <source>
        <dbReference type="PROSITE-ProRule" id="PRU00591"/>
    </source>
</evidence>
<dbReference type="PROSITE" id="PS51170">
    <property type="entry name" value="CW"/>
    <property type="match status" value="5"/>
</dbReference>
<feature type="repeat" description="Cell wall-binding" evidence="2">
    <location>
        <begin position="356"/>
        <end position="375"/>
    </location>
</feature>
<dbReference type="InterPro" id="IPR026906">
    <property type="entry name" value="LRR_5"/>
</dbReference>
<dbReference type="EMBL" id="LZYZ01000001">
    <property type="protein sequence ID" value="OOM15871.1"/>
    <property type="molecule type" value="Genomic_DNA"/>
</dbReference>
<dbReference type="STRING" id="169679.CSACC_34930"/>
<protein>
    <submittedName>
        <fullName evidence="3">Toxin A</fullName>
    </submittedName>
</protein>
<dbReference type="AlphaFoldDB" id="A0A1S8NHY0"/>
<proteinExistence type="predicted"/>
<keyword evidence="1" id="KW-0677">Repeat</keyword>
<feature type="repeat" description="Cell wall-binding" evidence="2">
    <location>
        <begin position="230"/>
        <end position="249"/>
    </location>
</feature>
<dbReference type="RefSeq" id="WP_077863652.1">
    <property type="nucleotide sequence ID" value="NZ_LZYZ01000001.1"/>
</dbReference>
<evidence type="ECO:0000256" key="1">
    <source>
        <dbReference type="ARBA" id="ARBA00022737"/>
    </source>
</evidence>
<dbReference type="Proteomes" id="UP000191154">
    <property type="component" value="Unassembled WGS sequence"/>
</dbReference>
<dbReference type="Pfam" id="PF19127">
    <property type="entry name" value="Choline_bind_3"/>
    <property type="match status" value="2"/>
</dbReference>
<dbReference type="InterPro" id="IPR032675">
    <property type="entry name" value="LRR_dom_sf"/>
</dbReference>
<dbReference type="InterPro" id="IPR018337">
    <property type="entry name" value="Cell_wall/Cho-bd_repeat"/>
</dbReference>
<name>A0A1S8NHY0_CLOSA</name>
<dbReference type="Pfam" id="PF01473">
    <property type="entry name" value="Choline_bind_1"/>
    <property type="match status" value="5"/>
</dbReference>
<dbReference type="Gene3D" id="3.80.10.10">
    <property type="entry name" value="Ribonuclease Inhibitor"/>
    <property type="match status" value="1"/>
</dbReference>
<gene>
    <name evidence="3" type="primary">toxA_2</name>
    <name evidence="3" type="ORF">CLOSAC_01420</name>
</gene>